<evidence type="ECO:0000256" key="4">
    <source>
        <dbReference type="ARBA" id="ARBA00022989"/>
    </source>
</evidence>
<dbReference type="EMBL" id="AP023189">
    <property type="protein sequence ID" value="BCG24200.1"/>
    <property type="molecule type" value="Genomic_DNA"/>
</dbReference>
<accession>A0A6J4E3J8</accession>
<dbReference type="GO" id="GO:0005886">
    <property type="term" value="C:plasma membrane"/>
    <property type="evidence" value="ECO:0007669"/>
    <property type="project" value="UniProtKB-SubCell"/>
</dbReference>
<reference evidence="8 10" key="1">
    <citation type="submission" date="2020-05" db="EMBL/GenBank/DDBJ databases">
        <title>Characterization of novel class B3 metallo-beta-lactamase from novel Pseudomonas species.</title>
        <authorList>
            <person name="Yamada K."/>
            <person name="Aoki K."/>
            <person name="Ishii Y."/>
        </authorList>
    </citation>
    <scope>NUCLEOTIDE SEQUENCE [LARGE SCALE GENOMIC DNA]</scope>
    <source>
        <strain evidence="8 10">TUM18999</strain>
        <strain evidence="9 11">TUM20286</strain>
    </source>
</reference>
<evidence type="ECO:0000259" key="7">
    <source>
        <dbReference type="Pfam" id="PF06271"/>
    </source>
</evidence>
<dbReference type="PANTHER" id="PTHR36115:SF4">
    <property type="entry name" value="MEMBRANE PROTEIN"/>
    <property type="match status" value="1"/>
</dbReference>
<feature type="domain" description="RDD" evidence="7">
    <location>
        <begin position="25"/>
        <end position="160"/>
    </location>
</feature>
<evidence type="ECO:0000256" key="2">
    <source>
        <dbReference type="ARBA" id="ARBA00022475"/>
    </source>
</evidence>
<keyword evidence="2" id="KW-1003">Cell membrane</keyword>
<evidence type="ECO:0000256" key="3">
    <source>
        <dbReference type="ARBA" id="ARBA00022692"/>
    </source>
</evidence>
<feature type="transmembrane region" description="Helical" evidence="6">
    <location>
        <begin position="122"/>
        <end position="145"/>
    </location>
</feature>
<evidence type="ECO:0000256" key="1">
    <source>
        <dbReference type="ARBA" id="ARBA00004651"/>
    </source>
</evidence>
<evidence type="ECO:0000313" key="10">
    <source>
        <dbReference type="Proteomes" id="UP000509383"/>
    </source>
</evidence>
<comment type="subcellular location">
    <subcellularLocation>
        <location evidence="1">Cell membrane</location>
        <topology evidence="1">Multi-pass membrane protein</topology>
    </subcellularLocation>
</comment>
<keyword evidence="4 6" id="KW-1133">Transmembrane helix</keyword>
<feature type="transmembrane region" description="Helical" evidence="6">
    <location>
        <begin position="31"/>
        <end position="58"/>
    </location>
</feature>
<dbReference type="RefSeq" id="WP_173180309.1">
    <property type="nucleotide sequence ID" value="NZ_AP023189.1"/>
</dbReference>
<dbReference type="InterPro" id="IPR010432">
    <property type="entry name" value="RDD"/>
</dbReference>
<evidence type="ECO:0000256" key="6">
    <source>
        <dbReference type="SAM" id="Phobius"/>
    </source>
</evidence>
<dbReference type="Proteomes" id="UP000509383">
    <property type="component" value="Chromosome"/>
</dbReference>
<dbReference type="EMBL" id="BQKM01000034">
    <property type="protein sequence ID" value="GJN56401.1"/>
    <property type="molecule type" value="Genomic_DNA"/>
</dbReference>
<name>A0A6J4E3J8_9PSED</name>
<gene>
    <name evidence="8" type="primary">yckC</name>
    <name evidence="8" type="ORF">TUM18999_23910</name>
    <name evidence="9" type="ORF">TUM20286_61530</name>
</gene>
<dbReference type="KEGG" id="ptw:TUM18999_23910"/>
<keyword evidence="3 6" id="KW-0812">Transmembrane</keyword>
<proteinExistence type="predicted"/>
<evidence type="ECO:0000313" key="8">
    <source>
        <dbReference type="EMBL" id="BCG24200.1"/>
    </source>
</evidence>
<sequence length="168" mass="18456">MTDTQNPYQSPQAELTHEATGLPLAARGSRLGAALIDGMILLCVTLPISYLLGLYDGIMEGTQPGFGQQALGSLVGIVVFLAINGHFLKNYGQTVGKRILKLAIVDLQGNKPEWITMYLKRYLLWGLVAYIPIIGGLVLLANYLFIFREDRRCLHDLTAGTRVVQLPN</sequence>
<dbReference type="InterPro" id="IPR051791">
    <property type="entry name" value="Pra-immunoreactive"/>
</dbReference>
<feature type="transmembrane region" description="Helical" evidence="6">
    <location>
        <begin position="70"/>
        <end position="88"/>
    </location>
</feature>
<dbReference type="Pfam" id="PF06271">
    <property type="entry name" value="RDD"/>
    <property type="match status" value="1"/>
</dbReference>
<evidence type="ECO:0000313" key="9">
    <source>
        <dbReference type="EMBL" id="GJN56401.1"/>
    </source>
</evidence>
<organism evidence="8 10">
    <name type="scientific">Pseudomonas tohonis</name>
    <dbReference type="NCBI Taxonomy" id="2725477"/>
    <lineage>
        <taxon>Bacteria</taxon>
        <taxon>Pseudomonadati</taxon>
        <taxon>Pseudomonadota</taxon>
        <taxon>Gammaproteobacteria</taxon>
        <taxon>Pseudomonadales</taxon>
        <taxon>Pseudomonadaceae</taxon>
        <taxon>Pseudomonas</taxon>
    </lineage>
</organism>
<dbReference type="Proteomes" id="UP001054892">
    <property type="component" value="Unassembled WGS sequence"/>
</dbReference>
<evidence type="ECO:0000256" key="5">
    <source>
        <dbReference type="ARBA" id="ARBA00023136"/>
    </source>
</evidence>
<dbReference type="AlphaFoldDB" id="A0A6J4E3J8"/>
<keyword evidence="5 6" id="KW-0472">Membrane</keyword>
<keyword evidence="11" id="KW-1185">Reference proteome</keyword>
<evidence type="ECO:0000313" key="11">
    <source>
        <dbReference type="Proteomes" id="UP001054892"/>
    </source>
</evidence>
<dbReference type="PANTHER" id="PTHR36115">
    <property type="entry name" value="PROLINE-RICH ANTIGEN HOMOLOG-RELATED"/>
    <property type="match status" value="1"/>
</dbReference>
<protein>
    <recommendedName>
        <fullName evidence="7">RDD domain-containing protein</fullName>
    </recommendedName>
</protein>